<dbReference type="Proteomes" id="UP000543419">
    <property type="component" value="Unassembled WGS sequence"/>
</dbReference>
<sequence>MARTSRQWSDEEPAPAIIPDHPRSPSSSSVVVLMLGCGSHHLLLGSYRARRFSKIQDHPRSSLHSSSVRTQTTRAAYPQSPVACSGGVERGRATLPSCMWGVARLVRRGSCRDSPGLLPRAGASARRRPVLVGAWCGARLVWGAPLHSAAAPLPTDRRAVVRSPSPRHRHCHRHRHCQYAGRRVSRGRTSWARWLVPAGPRACTGSCPSACRTRA</sequence>
<comment type="caution">
    <text evidence="2">The sequence shown here is derived from an EMBL/GenBank/DDBJ whole genome shotgun (WGS) entry which is preliminary data.</text>
</comment>
<name>A0A7Y0EW78_9BIFI</name>
<feature type="region of interest" description="Disordered" evidence="1">
    <location>
        <begin position="1"/>
        <end position="24"/>
    </location>
</feature>
<dbReference type="AlphaFoldDB" id="A0A7Y0EW78"/>
<reference evidence="2 3" key="1">
    <citation type="submission" date="2020-02" db="EMBL/GenBank/DDBJ databases">
        <title>Characterization of phylogenetic diversity of novel bifidobacterial species isolated in Czech ZOOs.</title>
        <authorList>
            <person name="Lugli G.A."/>
            <person name="Vera N.B."/>
            <person name="Ventura M."/>
        </authorList>
    </citation>
    <scope>NUCLEOTIDE SEQUENCE [LARGE SCALE GENOMIC DNA]</scope>
    <source>
        <strain evidence="2 3">DSM 109959</strain>
    </source>
</reference>
<protein>
    <submittedName>
        <fullName evidence="2">Uncharacterized protein</fullName>
    </submittedName>
</protein>
<keyword evidence="3" id="KW-1185">Reference proteome</keyword>
<evidence type="ECO:0000313" key="2">
    <source>
        <dbReference type="EMBL" id="NMM97553.1"/>
    </source>
</evidence>
<gene>
    <name evidence="2" type="ORF">G1C97_0502</name>
</gene>
<proteinExistence type="predicted"/>
<accession>A0A7Y0EW78</accession>
<organism evidence="2 3">
    <name type="scientific">Bifidobacterium olomucense</name>
    <dbReference type="NCBI Taxonomy" id="2675324"/>
    <lineage>
        <taxon>Bacteria</taxon>
        <taxon>Bacillati</taxon>
        <taxon>Actinomycetota</taxon>
        <taxon>Actinomycetes</taxon>
        <taxon>Bifidobacteriales</taxon>
        <taxon>Bifidobacteriaceae</taxon>
        <taxon>Bifidobacterium</taxon>
    </lineage>
</organism>
<dbReference type="EMBL" id="JAAIIG010000002">
    <property type="protein sequence ID" value="NMM97553.1"/>
    <property type="molecule type" value="Genomic_DNA"/>
</dbReference>
<evidence type="ECO:0000313" key="3">
    <source>
        <dbReference type="Proteomes" id="UP000543419"/>
    </source>
</evidence>
<evidence type="ECO:0000256" key="1">
    <source>
        <dbReference type="SAM" id="MobiDB-lite"/>
    </source>
</evidence>